<keyword evidence="2" id="KW-0547">Nucleotide-binding</keyword>
<dbReference type="InterPro" id="IPR051681">
    <property type="entry name" value="Ser/Thr_Kinases-Pseudokinases"/>
</dbReference>
<evidence type="ECO:0000313" key="6">
    <source>
        <dbReference type="Proteomes" id="UP000887575"/>
    </source>
</evidence>
<evidence type="ECO:0000256" key="1">
    <source>
        <dbReference type="ARBA" id="ARBA00022679"/>
    </source>
</evidence>
<keyword evidence="6" id="KW-1185">Reference proteome</keyword>
<organism evidence="6 7">
    <name type="scientific">Mesorhabditis belari</name>
    <dbReference type="NCBI Taxonomy" id="2138241"/>
    <lineage>
        <taxon>Eukaryota</taxon>
        <taxon>Metazoa</taxon>
        <taxon>Ecdysozoa</taxon>
        <taxon>Nematoda</taxon>
        <taxon>Chromadorea</taxon>
        <taxon>Rhabditida</taxon>
        <taxon>Rhabditina</taxon>
        <taxon>Rhabditomorpha</taxon>
        <taxon>Rhabditoidea</taxon>
        <taxon>Rhabditidae</taxon>
        <taxon>Mesorhabditinae</taxon>
        <taxon>Mesorhabditis</taxon>
    </lineage>
</organism>
<evidence type="ECO:0000256" key="4">
    <source>
        <dbReference type="ARBA" id="ARBA00022840"/>
    </source>
</evidence>
<dbReference type="GO" id="GO:0004674">
    <property type="term" value="F:protein serine/threonine kinase activity"/>
    <property type="evidence" value="ECO:0007669"/>
    <property type="project" value="TreeGrafter"/>
</dbReference>
<protein>
    <recommendedName>
        <fullName evidence="5">Protein kinase domain-containing protein</fullName>
    </recommendedName>
</protein>
<dbReference type="AlphaFoldDB" id="A0AAF3EMK8"/>
<dbReference type="InterPro" id="IPR008271">
    <property type="entry name" value="Ser/Thr_kinase_AS"/>
</dbReference>
<keyword evidence="3" id="KW-0418">Kinase</keyword>
<dbReference type="Proteomes" id="UP000887575">
    <property type="component" value="Unassembled WGS sequence"/>
</dbReference>
<accession>A0AAF3EMK8</accession>
<keyword evidence="1" id="KW-0808">Transferase</keyword>
<reference evidence="7" key="1">
    <citation type="submission" date="2024-02" db="UniProtKB">
        <authorList>
            <consortium name="WormBaseParasite"/>
        </authorList>
    </citation>
    <scope>IDENTIFICATION</scope>
</reference>
<name>A0AAF3EMK8_9BILA</name>
<proteinExistence type="predicted"/>
<dbReference type="PANTHER" id="PTHR44329:SF288">
    <property type="entry name" value="MITOGEN-ACTIVATED PROTEIN KINASE KINASE KINASE 20"/>
    <property type="match status" value="1"/>
</dbReference>
<evidence type="ECO:0000313" key="7">
    <source>
        <dbReference type="WBParaSite" id="MBELARI_LOCUS15278"/>
    </source>
</evidence>
<dbReference type="WBParaSite" id="MBELARI_LOCUS15278">
    <property type="protein sequence ID" value="MBELARI_LOCUS15278"/>
    <property type="gene ID" value="MBELARI_LOCUS15278"/>
</dbReference>
<dbReference type="Pfam" id="PF00069">
    <property type="entry name" value="Pkinase"/>
    <property type="match status" value="1"/>
</dbReference>
<dbReference type="Gene3D" id="1.10.510.10">
    <property type="entry name" value="Transferase(Phosphotransferase) domain 1"/>
    <property type="match status" value="1"/>
</dbReference>
<evidence type="ECO:0000256" key="3">
    <source>
        <dbReference type="ARBA" id="ARBA00022777"/>
    </source>
</evidence>
<evidence type="ECO:0000259" key="5">
    <source>
        <dbReference type="PROSITE" id="PS50011"/>
    </source>
</evidence>
<dbReference type="PROSITE" id="PS00108">
    <property type="entry name" value="PROTEIN_KINASE_ST"/>
    <property type="match status" value="1"/>
</dbReference>
<evidence type="ECO:0000256" key="2">
    <source>
        <dbReference type="ARBA" id="ARBA00022741"/>
    </source>
</evidence>
<dbReference type="GO" id="GO:0005524">
    <property type="term" value="F:ATP binding"/>
    <property type="evidence" value="ECO:0007669"/>
    <property type="project" value="UniProtKB-KW"/>
</dbReference>
<dbReference type="InterPro" id="IPR011009">
    <property type="entry name" value="Kinase-like_dom_sf"/>
</dbReference>
<sequence length="680" mass="79593">MEAHRALFIWSKRTIVVLGSSISYSIKTVLCWAEQLFEVLEYLDRRSIVHGDIKLENIFVKESFDLKVGDFGSTRDCEVTCSGTFHGTYRYISPDLITENMHVDRKISHANDVYAVGLVLWETLERSRVYAKYDSKDNFNTTQFFIDILFRVLQKLEPPTCIEELQKLIVSCSSFDRGSRPKPQDVLKAVKLILEENALVKGYEFLPIIDEKQRVLLPPFGSGRSLDEEKSSSFLMLDLKSENLPFTIDPMTEEAPESNESTRQEFVHKAPNTNSNLRRFNRIEDVGRLTTIFNEMSSENQIKFYQILPRMITEAQQKVYFFHEHLALTTRFMDLAQSTDPVELFEALLLADFAWEAEEMSRYFQELIKDTRFSLFWIESTNMVSKIREFSAGKTSFYLARFYFECYLSTVLKEEWLLVEGHDNIQEIVLMVTKDLSKARYLKGHWHRGKTFIAKDCQSDVHAMDGVFTFTSHADQLHFTGNYPIDPYMMLEAFKDTFTERVNISGSFPPKLFIDYFECTTKEELQYSSNFFVVWNDLGTAMEHFSSNHINYQCILKYAENFSFEKNNYFPTLFVPNFQEEKGHLVLLDHPVNYENFETIPAFSVRFAQNIDLLIGKIHELPVRQLRRYLRDLPVEKHKFLLIDPEKEPKESPRPSKFCLVDHEGKQIFLSRILFRGKTE</sequence>
<dbReference type="PANTHER" id="PTHR44329">
    <property type="entry name" value="SERINE/THREONINE-PROTEIN KINASE TNNI3K-RELATED"/>
    <property type="match status" value="1"/>
</dbReference>
<keyword evidence="4" id="KW-0067">ATP-binding</keyword>
<dbReference type="InterPro" id="IPR000719">
    <property type="entry name" value="Prot_kinase_dom"/>
</dbReference>
<dbReference type="PROSITE" id="PS50011">
    <property type="entry name" value="PROTEIN_KINASE_DOM"/>
    <property type="match status" value="1"/>
</dbReference>
<feature type="domain" description="Protein kinase" evidence="5">
    <location>
        <begin position="1"/>
        <end position="206"/>
    </location>
</feature>
<dbReference type="SMART" id="SM00220">
    <property type="entry name" value="S_TKc"/>
    <property type="match status" value="1"/>
</dbReference>
<dbReference type="SUPFAM" id="SSF56112">
    <property type="entry name" value="Protein kinase-like (PK-like)"/>
    <property type="match status" value="1"/>
</dbReference>